<dbReference type="GO" id="GO:0006914">
    <property type="term" value="P:autophagy"/>
    <property type="evidence" value="ECO:0007669"/>
    <property type="project" value="UniProtKB-KW"/>
</dbReference>
<protein>
    <recommendedName>
        <fullName evidence="7">FPL domain-containing protein</fullName>
    </recommendedName>
</protein>
<evidence type="ECO:0000256" key="1">
    <source>
        <dbReference type="ARBA" id="ARBA00006441"/>
    </source>
</evidence>
<evidence type="ECO:0000313" key="6">
    <source>
        <dbReference type="Proteomes" id="UP001162131"/>
    </source>
</evidence>
<evidence type="ECO:0000259" key="4">
    <source>
        <dbReference type="Pfam" id="PF19439"/>
    </source>
</evidence>
<reference evidence="5" key="1">
    <citation type="submission" date="2021-09" db="EMBL/GenBank/DDBJ databases">
        <authorList>
            <consortium name="AG Swart"/>
            <person name="Singh M."/>
            <person name="Singh A."/>
            <person name="Seah K."/>
            <person name="Emmerich C."/>
        </authorList>
    </citation>
    <scope>NUCLEOTIDE SEQUENCE</scope>
    <source>
        <strain evidence="5">ATCC30299</strain>
    </source>
</reference>
<gene>
    <name evidence="5" type="ORF">BSTOLATCC_MIC5578</name>
</gene>
<proteinExistence type="inferred from homology"/>
<dbReference type="GO" id="GO:0005794">
    <property type="term" value="C:Golgi apparatus"/>
    <property type="evidence" value="ECO:0007669"/>
    <property type="project" value="TreeGrafter"/>
</dbReference>
<dbReference type="InterPro" id="IPR039272">
    <property type="entry name" value="CLEC16A/TT9"/>
</dbReference>
<dbReference type="InterPro" id="IPR019155">
    <property type="entry name" value="CLEC16A/TT9_N"/>
</dbReference>
<evidence type="ECO:0000259" key="3">
    <source>
        <dbReference type="Pfam" id="PF09758"/>
    </source>
</evidence>
<dbReference type="Pfam" id="PF09758">
    <property type="entry name" value="FPL"/>
    <property type="match status" value="1"/>
</dbReference>
<comment type="similarity">
    <text evidence="1">Belongs to the CLEC16A/gop-1 family.</text>
</comment>
<evidence type="ECO:0000256" key="2">
    <source>
        <dbReference type="ARBA" id="ARBA00023006"/>
    </source>
</evidence>
<organism evidence="5 6">
    <name type="scientific">Blepharisma stoltei</name>
    <dbReference type="NCBI Taxonomy" id="1481888"/>
    <lineage>
        <taxon>Eukaryota</taxon>
        <taxon>Sar</taxon>
        <taxon>Alveolata</taxon>
        <taxon>Ciliophora</taxon>
        <taxon>Postciliodesmatophora</taxon>
        <taxon>Heterotrichea</taxon>
        <taxon>Heterotrichida</taxon>
        <taxon>Blepharismidae</taxon>
        <taxon>Blepharisma</taxon>
    </lineage>
</organism>
<feature type="domain" description="CLEC16A/TT9 C-terminal" evidence="4">
    <location>
        <begin position="232"/>
        <end position="320"/>
    </location>
</feature>
<evidence type="ECO:0008006" key="7">
    <source>
        <dbReference type="Google" id="ProtNLM"/>
    </source>
</evidence>
<accession>A0AAU9IG92</accession>
<dbReference type="GO" id="GO:0016197">
    <property type="term" value="P:endosomal transport"/>
    <property type="evidence" value="ECO:0007669"/>
    <property type="project" value="TreeGrafter"/>
</dbReference>
<keyword evidence="2" id="KW-0072">Autophagy</keyword>
<dbReference type="PANTHER" id="PTHR21481:SF0">
    <property type="entry name" value="PROTEIN CLEC16A"/>
    <property type="match status" value="1"/>
</dbReference>
<keyword evidence="6" id="KW-1185">Reference proteome</keyword>
<comment type="caution">
    <text evidence="5">The sequence shown here is derived from an EMBL/GenBank/DDBJ whole genome shotgun (WGS) entry which is preliminary data.</text>
</comment>
<evidence type="ECO:0000313" key="5">
    <source>
        <dbReference type="EMBL" id="CAG9312336.1"/>
    </source>
</evidence>
<dbReference type="GO" id="GO:1901096">
    <property type="term" value="P:regulation of autophagosome maturation"/>
    <property type="evidence" value="ECO:0007669"/>
    <property type="project" value="TreeGrafter"/>
</dbReference>
<dbReference type="EMBL" id="CAJZBQ010000005">
    <property type="protein sequence ID" value="CAG9312336.1"/>
    <property type="molecule type" value="Genomic_DNA"/>
</dbReference>
<dbReference type="GO" id="GO:0005770">
    <property type="term" value="C:late endosome"/>
    <property type="evidence" value="ECO:0007669"/>
    <property type="project" value="TreeGrafter"/>
</dbReference>
<dbReference type="Pfam" id="PF19439">
    <property type="entry name" value="CLEC16A_C"/>
    <property type="match status" value="1"/>
</dbReference>
<dbReference type="Proteomes" id="UP001162131">
    <property type="component" value="Unassembled WGS sequence"/>
</dbReference>
<feature type="domain" description="FPL" evidence="3">
    <location>
        <begin position="41"/>
        <end position="186"/>
    </location>
</feature>
<dbReference type="InterPro" id="IPR045820">
    <property type="entry name" value="CLEC16A/TT9_C"/>
</dbReference>
<sequence length="595" mass="69217">MLGKWSGKTKFSIEIFQSKHRDLSRVEEITNENSPQVVELLRTIGEGLIWSEQNHHTFFQYFRVNAMESLLIKILFLQNNREVSIQLIQTANMLIHNLSQIESLIFLLKTQFYAEIVSYPFDFTDDEIIENYLSLLKGIAINLDPVLLQIFIIEKEFRLYTGALMFLNYKEAMIRTGARTVILTILKLEDPRISEYIIESGFFNCLVSSIREEWIGLNGRINSKIDFEGATNIITDNLDNLLYVNDIFEIGREEFNKELADYFMKIAMFPVIVGGIGAIERKEYQTSIPVSLFLASQIMKIIKYSIVQNCLAYILFSENLESSVLNLALNPEPLVEIQRRKNEQKEERYWYFINSLSYLQITSNSLPNPIRSDLYAFLRSKDSTLITLSLLLIYSLLSNKWVAKEFLLANGLLTEKSEEEPISAEQNSNTNISSQIYNLFEKCRSDYSPAFLDQAITDAIKNLLYKEQEETWKVNETYEMGDRMCERCIMKRGNSMGVKYFVEDPKYFILVEPDPMKINFAKVELMIHLKYVDAEISNSDKKSLILGLRKQIGMDMIVLDFDDQNTARWIKNHIDDQRNSVIYYEATLIENLLDQ</sequence>
<dbReference type="PANTHER" id="PTHR21481">
    <property type="entry name" value="PROTEIN CLEC16A"/>
    <property type="match status" value="1"/>
</dbReference>
<dbReference type="GO" id="GO:0007034">
    <property type="term" value="P:vacuolar transport"/>
    <property type="evidence" value="ECO:0007669"/>
    <property type="project" value="TreeGrafter"/>
</dbReference>
<name>A0AAU9IG92_9CILI</name>
<dbReference type="AlphaFoldDB" id="A0AAU9IG92"/>